<dbReference type="Gene3D" id="3.40.190.10">
    <property type="entry name" value="Periplasmic binding protein-like II"/>
    <property type="match status" value="2"/>
</dbReference>
<comment type="subcellular location">
    <subcellularLocation>
        <location evidence="1">Periplasm</location>
    </subcellularLocation>
</comment>
<accession>A0ABU4ZMU1</accession>
<dbReference type="SUPFAM" id="SSF53850">
    <property type="entry name" value="Periplasmic binding protein-like II"/>
    <property type="match status" value="1"/>
</dbReference>
<comment type="similarity">
    <text evidence="2">Belongs to the bacterial solute-binding protein 1 family.</text>
</comment>
<dbReference type="Pfam" id="PF01547">
    <property type="entry name" value="SBP_bac_1"/>
    <property type="match status" value="1"/>
</dbReference>
<dbReference type="InterPro" id="IPR006059">
    <property type="entry name" value="SBP"/>
</dbReference>
<name>A0ABU4ZMU1_9HYPH</name>
<dbReference type="EMBL" id="JAVIJF010000014">
    <property type="protein sequence ID" value="MDX8526712.1"/>
    <property type="molecule type" value="Genomic_DNA"/>
</dbReference>
<organism evidence="7 8">
    <name type="scientific">Mesorhizobium montanum</name>
    <dbReference type="NCBI Taxonomy" id="3072323"/>
    <lineage>
        <taxon>Bacteria</taxon>
        <taxon>Pseudomonadati</taxon>
        <taxon>Pseudomonadota</taxon>
        <taxon>Alphaproteobacteria</taxon>
        <taxon>Hyphomicrobiales</taxon>
        <taxon>Phyllobacteriaceae</taxon>
        <taxon>Mesorhizobium</taxon>
    </lineage>
</organism>
<keyword evidence="3" id="KW-0813">Transport</keyword>
<sequence length="422" mass="45872">MKLVPALLALAAGVLLAAGPARAVELSIVSGDTGNGIKVLREILDRYEKKSGNKVDIVVIPPSTTDQFGQYRLWLAAGSSDIDVYQTDVIWAPQLASQLVDLTEATKDVAGEHFPSIIKSQTVNGRLVALPIFTDAPALYYRKDLLDKYGAKVPTTWKELQDTARLVMDKERAAGNKDIWGFVFQGNAYEGLTCNALEWVMSNGGGEIIEPDGAISINNPQAAAALDMVKGWIGTIAPPGVLAYQEEESRGVWQTGNAVFMRNWPYAYALGNSENSPIKGKFDVAPLPAGTGEGDKPAATLGGWNLAVSKYSKHPDDAIELVKFIASREMQKYRTLKTSNLPTIAALYDDPDIARQQPIVPRWKQIFLNAQPRPSATARIKYNEASSLFWTAVHNTISGQGSASDNLADLEARLTRLKGKGW</sequence>
<dbReference type="InterPro" id="IPR050490">
    <property type="entry name" value="Bact_solute-bd_prot1"/>
</dbReference>
<gene>
    <name evidence="7" type="ORF">RFM68_19625</name>
</gene>
<proteinExistence type="inferred from homology"/>
<keyword evidence="8" id="KW-1185">Reference proteome</keyword>
<evidence type="ECO:0000256" key="5">
    <source>
        <dbReference type="ARBA" id="ARBA00022764"/>
    </source>
</evidence>
<evidence type="ECO:0000256" key="1">
    <source>
        <dbReference type="ARBA" id="ARBA00004418"/>
    </source>
</evidence>
<keyword evidence="4 6" id="KW-0732">Signal</keyword>
<evidence type="ECO:0000313" key="7">
    <source>
        <dbReference type="EMBL" id="MDX8526712.1"/>
    </source>
</evidence>
<evidence type="ECO:0000256" key="3">
    <source>
        <dbReference type="ARBA" id="ARBA00022448"/>
    </source>
</evidence>
<comment type="caution">
    <text evidence="7">The sequence shown here is derived from an EMBL/GenBank/DDBJ whole genome shotgun (WGS) entry which is preliminary data.</text>
</comment>
<dbReference type="PANTHER" id="PTHR43649:SF34">
    <property type="entry name" value="ABC TRANSPORTER PERIPLASMIC-BINDING PROTEIN YCJN-RELATED"/>
    <property type="match status" value="1"/>
</dbReference>
<evidence type="ECO:0000256" key="4">
    <source>
        <dbReference type="ARBA" id="ARBA00022729"/>
    </source>
</evidence>
<protein>
    <submittedName>
        <fullName evidence="7">ABC transporter substrate-binding protein</fullName>
    </submittedName>
</protein>
<dbReference type="RefSeq" id="WP_320234661.1">
    <property type="nucleotide sequence ID" value="NZ_JAVIJF010000014.1"/>
</dbReference>
<dbReference type="Proteomes" id="UP001276840">
    <property type="component" value="Unassembled WGS sequence"/>
</dbReference>
<dbReference type="PANTHER" id="PTHR43649">
    <property type="entry name" value="ARABINOSE-BINDING PROTEIN-RELATED"/>
    <property type="match status" value="1"/>
</dbReference>
<feature type="signal peptide" evidence="6">
    <location>
        <begin position="1"/>
        <end position="23"/>
    </location>
</feature>
<dbReference type="CDD" id="cd14750">
    <property type="entry name" value="PBP2_TMBP"/>
    <property type="match status" value="1"/>
</dbReference>
<evidence type="ECO:0000313" key="8">
    <source>
        <dbReference type="Proteomes" id="UP001276840"/>
    </source>
</evidence>
<keyword evidence="5" id="KW-0574">Periplasm</keyword>
<reference evidence="7 8" key="1">
    <citation type="submission" date="2023-08" db="EMBL/GenBank/DDBJ databases">
        <title>Implementing the SeqCode for naming new Mesorhizobium species isolated from Vachellia karroo root nodules.</title>
        <authorList>
            <person name="Van Lill M."/>
        </authorList>
    </citation>
    <scope>NUCLEOTIDE SEQUENCE [LARGE SCALE GENOMIC DNA]</scope>
    <source>
        <strain evidence="7 8">MSK 1335</strain>
    </source>
</reference>
<evidence type="ECO:0000256" key="2">
    <source>
        <dbReference type="ARBA" id="ARBA00008520"/>
    </source>
</evidence>
<evidence type="ECO:0000256" key="6">
    <source>
        <dbReference type="SAM" id="SignalP"/>
    </source>
</evidence>
<feature type="chain" id="PRO_5045451219" evidence="6">
    <location>
        <begin position="24"/>
        <end position="422"/>
    </location>
</feature>